<proteinExistence type="predicted"/>
<organism evidence="2 3">
    <name type="scientific">Pseudomonas kairouanensis</name>
    <dbReference type="NCBI Taxonomy" id="2293832"/>
    <lineage>
        <taxon>Bacteria</taxon>
        <taxon>Pseudomonadati</taxon>
        <taxon>Pseudomonadota</taxon>
        <taxon>Gammaproteobacteria</taxon>
        <taxon>Pseudomonadales</taxon>
        <taxon>Pseudomonadaceae</taxon>
        <taxon>Pseudomonas</taxon>
    </lineage>
</organism>
<dbReference type="Proteomes" id="UP000297391">
    <property type="component" value="Unassembled WGS sequence"/>
</dbReference>
<dbReference type="AlphaFoldDB" id="A0A4Z0B3A3"/>
<dbReference type="InterPro" id="IPR031893">
    <property type="entry name" value="Phage_tail_APC"/>
</dbReference>
<evidence type="ECO:0000313" key="3">
    <source>
        <dbReference type="Proteomes" id="UP000297391"/>
    </source>
</evidence>
<comment type="caution">
    <text evidence="2">The sequence shown here is derived from an EMBL/GenBank/DDBJ whole genome shotgun (WGS) entry which is preliminary data.</text>
</comment>
<dbReference type="RefSeq" id="WP_135287692.1">
    <property type="nucleotide sequence ID" value="NZ_QUZU01000001.1"/>
</dbReference>
<dbReference type="Pfam" id="PF16778">
    <property type="entry name" value="Phage_tail_APC"/>
    <property type="match status" value="1"/>
</dbReference>
<sequence>MKLFYSAVAGGFFSSQISGNNVPSDATEITSAEHVALLNGLREGRLIYLDDSGRPTLGDIPVPVGPDLSAKERNWRDQVMLAAIGLRDRHRDQLEIGGATTLSSEQYSDLLVYIQALRDWPQSPYFPDTDHRPIAPAWIVDQTE</sequence>
<feature type="domain" description="Phage tail assembly chaperone-like" evidence="1">
    <location>
        <begin position="71"/>
        <end position="137"/>
    </location>
</feature>
<gene>
    <name evidence="2" type="ORF">DYL59_02235</name>
</gene>
<dbReference type="OrthoDB" id="6465464at2"/>
<keyword evidence="3" id="KW-1185">Reference proteome</keyword>
<accession>A0A4Z0B3A3</accession>
<evidence type="ECO:0000313" key="2">
    <source>
        <dbReference type="EMBL" id="TFY92804.1"/>
    </source>
</evidence>
<name>A0A4Z0B3A3_9PSED</name>
<reference evidence="2 3" key="1">
    <citation type="journal article" date="2019" name="Syst. Appl. Microbiol.">
        <title>New species of pathogenic Pseudomonas isolated from citrus in Tunisia: Proposal of Pseudomonas kairouanensis sp. nov. and Pseudomonas nabeulensis sp. nov.</title>
        <authorList>
            <person name="Oueslati M."/>
            <person name="Mulet M."/>
            <person name="Gomila M."/>
            <person name="Berge O."/>
            <person name="Hajlaoui M.R."/>
            <person name="Lalucat J."/>
            <person name="Sadfi-Zouaoui N."/>
            <person name="Garcia-Valdes E."/>
        </authorList>
    </citation>
    <scope>NUCLEOTIDE SEQUENCE [LARGE SCALE GENOMIC DNA]</scope>
    <source>
        <strain evidence="2 3">KC12</strain>
    </source>
</reference>
<dbReference type="EMBL" id="QUZU01000001">
    <property type="protein sequence ID" value="TFY92804.1"/>
    <property type="molecule type" value="Genomic_DNA"/>
</dbReference>
<protein>
    <submittedName>
        <fullName evidence="2">Phage tail protein</fullName>
    </submittedName>
</protein>
<evidence type="ECO:0000259" key="1">
    <source>
        <dbReference type="Pfam" id="PF16778"/>
    </source>
</evidence>